<dbReference type="InterPro" id="IPR016181">
    <property type="entry name" value="Acyl_CoA_acyltransferase"/>
</dbReference>
<sequence>MNISVTLIKEKILWQKTLEEVAHYDFYHTFDYHQLSKLDHETSILIKYHERDTVICLPLIIRPIEGTPFFDATSVYGYAGPLNKNIGANFDNTNFKKHLNAFLKKQNIISVFSRLHPFIENQANILENIGAIKALGKVVYLDLQEPFEAQELGFSSTTKRYLRKAQKMLDIKKINSLKALDAFIDLYYKNMDRVNAHKSYYFSKNYFLNFINSNEFETDIICAVDKETKNTVSAALMIKTNGIIQYHLSGTHTDYLHLSPIRALFDKVRLDYSGTSFNYFNLGGGLNNKQDSLFKFKSSLSNHYKSFKVWTYIVNEDVYNTLVLNKNFSEDANSDFFPKYRWEEKSNT</sequence>
<organism evidence="1 4">
    <name type="scientific">Algibacter amylolyticus</name>
    <dbReference type="NCBI Taxonomy" id="1608400"/>
    <lineage>
        <taxon>Bacteria</taxon>
        <taxon>Pseudomonadati</taxon>
        <taxon>Bacteroidota</taxon>
        <taxon>Flavobacteriia</taxon>
        <taxon>Flavobacteriales</taxon>
        <taxon>Flavobacteriaceae</taxon>
        <taxon>Algibacter</taxon>
    </lineage>
</organism>
<dbReference type="AlphaFoldDB" id="A0A5M7BBY3"/>
<accession>A0A5M7BBY3</accession>
<dbReference type="InterPro" id="IPR050644">
    <property type="entry name" value="PG_Glycine_Bridge_Synth"/>
</dbReference>
<dbReference type="Gene3D" id="3.40.630.30">
    <property type="match status" value="1"/>
</dbReference>
<dbReference type="GO" id="GO:0016740">
    <property type="term" value="F:transferase activity"/>
    <property type="evidence" value="ECO:0007669"/>
    <property type="project" value="UniProtKB-KW"/>
</dbReference>
<reference evidence="2 3" key="2">
    <citation type="submission" date="2019-07" db="EMBL/GenBank/DDBJ databases">
        <title>Algibacter marinivivus sp. nov., isolated from the surface of a marine red alga.</title>
        <authorList>
            <person name="Zhong X."/>
            <person name="Xu W."/>
            <person name="Zhang Y."/>
            <person name="Zhang Q."/>
            <person name="Du Z."/>
        </authorList>
    </citation>
    <scope>NUCLEOTIDE SEQUENCE [LARGE SCALE GENOMIC DNA]</scope>
    <source>
        <strain evidence="2 3">RU-4-M-4</strain>
    </source>
</reference>
<proteinExistence type="predicted"/>
<gene>
    <name evidence="1" type="ORF">F2B50_06785</name>
    <name evidence="2" type="ORF">FPF71_06785</name>
</gene>
<name>A0A5M7BBY3_9FLAO</name>
<comment type="caution">
    <text evidence="1">The sequence shown here is derived from an EMBL/GenBank/DDBJ whole genome shotgun (WGS) entry which is preliminary data.</text>
</comment>
<dbReference type="OrthoDB" id="9785911at2"/>
<protein>
    <submittedName>
        <fullName evidence="1">GNAT family N-acetyltransferase</fullName>
    </submittedName>
</protein>
<dbReference type="PANTHER" id="PTHR36174">
    <property type="entry name" value="LIPID II:GLYCINE GLYCYLTRANSFERASE"/>
    <property type="match status" value="1"/>
</dbReference>
<dbReference type="EMBL" id="VWRS01000003">
    <property type="protein sequence ID" value="KAA5825778.1"/>
    <property type="molecule type" value="Genomic_DNA"/>
</dbReference>
<evidence type="ECO:0000313" key="4">
    <source>
        <dbReference type="Proteomes" id="UP000322315"/>
    </source>
</evidence>
<dbReference type="PANTHER" id="PTHR36174:SF1">
    <property type="entry name" value="LIPID II:GLYCINE GLYCYLTRANSFERASE"/>
    <property type="match status" value="1"/>
</dbReference>
<evidence type="ECO:0000313" key="2">
    <source>
        <dbReference type="EMBL" id="TSJ80076.1"/>
    </source>
</evidence>
<dbReference type="Proteomes" id="UP000322315">
    <property type="component" value="Unassembled WGS sequence"/>
</dbReference>
<keyword evidence="1" id="KW-0808">Transferase</keyword>
<evidence type="ECO:0000313" key="1">
    <source>
        <dbReference type="EMBL" id="KAA5825778.1"/>
    </source>
</evidence>
<dbReference type="SUPFAM" id="SSF55729">
    <property type="entry name" value="Acyl-CoA N-acyltransferases (Nat)"/>
    <property type="match status" value="1"/>
</dbReference>
<dbReference type="Proteomes" id="UP000315145">
    <property type="component" value="Unassembled WGS sequence"/>
</dbReference>
<keyword evidence="3" id="KW-1185">Reference proteome</keyword>
<reference evidence="1" key="3">
    <citation type="submission" date="2019-09" db="EMBL/GenBank/DDBJ databases">
        <authorList>
            <person name="Zhang D.-C."/>
        </authorList>
    </citation>
    <scope>NUCLEOTIDE SEQUENCE</scope>
    <source>
        <strain evidence="1">RU-4-M-4</strain>
    </source>
</reference>
<dbReference type="EMBL" id="VMBF01000003">
    <property type="protein sequence ID" value="TSJ80076.1"/>
    <property type="molecule type" value="Genomic_DNA"/>
</dbReference>
<evidence type="ECO:0000313" key="3">
    <source>
        <dbReference type="Proteomes" id="UP000315145"/>
    </source>
</evidence>
<reference evidence="1 4" key="1">
    <citation type="journal article" date="2015" name="Int. J. Syst. Evol. Microbiol.">
        <title>Algibacter amylolyticus sp. nov., isolated from intertidal sediment.</title>
        <authorList>
            <person name="Zhang D.C."/>
            <person name="Wu J."/>
            <person name="Neuner K."/>
            <person name="Yao J."/>
            <person name="Margesin R."/>
        </authorList>
    </citation>
    <scope>NUCLEOTIDE SEQUENCE [LARGE SCALE GENOMIC DNA]</scope>
    <source>
        <strain evidence="1 4">RU-4-M-4</strain>
    </source>
</reference>